<dbReference type="AlphaFoldDB" id="E9B6F8"/>
<feature type="region of interest" description="Disordered" evidence="1">
    <location>
        <begin position="383"/>
        <end position="402"/>
    </location>
</feature>
<dbReference type="Proteomes" id="UP000007259">
    <property type="component" value="Chromosome 34"/>
</dbReference>
<dbReference type="GeneID" id="13450991"/>
<sequence length="402" mass="43663">MDKDPVTTSRGSVVRTCLAWASAFALLSLLHSGAAGAQVTAPWYRINYNTPAYVLYKPQDVAPYATSRAAANGYCVQNGMSIFSAELPAKDNHFASDAAKELGGTGYFTYTGSSAEPVPSFAHFCTQLQPNPSSTPNSIKCGFTFRFGLLTVIDTMLLGNQPGVAQYYSLYPNVWGAGNANTGYAVEWDTTRPNPRGYYFMAVTGLTDTDGRHVNVDATVSASDSYVTASKFAIYCESQSFLGYVPVPSVLVQPSFVKGYKDLTWAQEHWWVIFLIISILILIVMLAILIYCCLTRTPPKEQPPIAPLVLREHNGSAYVNVLDGGSSNPHNEADVSNQHSSMPENWHQGSGILMSPKPVVDPEALIQAKPSIFAREETLQTADGDSLALENEDEALDEKVTS</sequence>
<keyword evidence="5" id="KW-1185">Reference proteome</keyword>
<dbReference type="VEuPathDB" id="TriTrypDB:LmxM.34.2790"/>
<evidence type="ECO:0000256" key="3">
    <source>
        <dbReference type="SAM" id="SignalP"/>
    </source>
</evidence>
<organism evidence="4 5">
    <name type="scientific">Leishmania mexicana (strain MHOM/GT/2001/U1103)</name>
    <dbReference type="NCBI Taxonomy" id="929439"/>
    <lineage>
        <taxon>Eukaryota</taxon>
        <taxon>Discoba</taxon>
        <taxon>Euglenozoa</taxon>
        <taxon>Kinetoplastea</taxon>
        <taxon>Metakinetoplastina</taxon>
        <taxon>Trypanosomatida</taxon>
        <taxon>Trypanosomatidae</taxon>
        <taxon>Leishmaniinae</taxon>
        <taxon>Leishmania</taxon>
    </lineage>
</organism>
<keyword evidence="2" id="KW-0472">Membrane</keyword>
<dbReference type="EMBL" id="FR799587">
    <property type="protein sequence ID" value="CBZ30830.1"/>
    <property type="molecule type" value="Genomic_DNA"/>
</dbReference>
<feature type="signal peptide" evidence="3">
    <location>
        <begin position="1"/>
        <end position="36"/>
    </location>
</feature>
<keyword evidence="3" id="KW-0732">Signal</keyword>
<dbReference type="KEGG" id="lmi:LMXM_34_2790"/>
<evidence type="ECO:0000313" key="5">
    <source>
        <dbReference type="Proteomes" id="UP000007259"/>
    </source>
</evidence>
<proteinExistence type="predicted"/>
<protein>
    <submittedName>
        <fullName evidence="4">Uncharacterized protein</fullName>
    </submittedName>
</protein>
<feature type="chain" id="PRO_5003233241" evidence="3">
    <location>
        <begin position="37"/>
        <end position="402"/>
    </location>
</feature>
<dbReference type="PANTHER" id="PTHR35613:SF2">
    <property type="entry name" value="C-TYPE LECTIN DOMAIN-CONTAINING PROTEIN"/>
    <property type="match status" value="1"/>
</dbReference>
<gene>
    <name evidence="4" type="ORF">LMXM_34_2790</name>
</gene>
<dbReference type="OrthoDB" id="273183at2759"/>
<evidence type="ECO:0000256" key="1">
    <source>
        <dbReference type="SAM" id="MobiDB-lite"/>
    </source>
</evidence>
<dbReference type="OMA" id="RINYNTP"/>
<dbReference type="PANTHER" id="PTHR35613">
    <property type="entry name" value="C-TYPE LECTIN DOMAIN-CONTAINING PROTEIN"/>
    <property type="match status" value="1"/>
</dbReference>
<reference evidence="4 5" key="1">
    <citation type="journal article" date="2011" name="Genome Res.">
        <title>Chromosome and gene copy number variation allow major structural change between species and strains of Leishmania.</title>
        <authorList>
            <person name="Rogers M.B."/>
            <person name="Hilley J.D."/>
            <person name="Dickens N.J."/>
            <person name="Wilkes J."/>
            <person name="Bates P.A."/>
            <person name="Depledge D.P."/>
            <person name="Harris D."/>
            <person name="Her Y."/>
            <person name="Herzyk P."/>
            <person name="Imamura H."/>
            <person name="Otto T.D."/>
            <person name="Sanders M."/>
            <person name="Seeger K."/>
            <person name="Dujardin J.C."/>
            <person name="Berriman M."/>
            <person name="Smith D.F."/>
            <person name="Hertz-Fowler C."/>
            <person name="Mottram J.C."/>
        </authorList>
    </citation>
    <scope>NUCLEOTIDE SEQUENCE [LARGE SCALE GENOMIC DNA]</scope>
    <source>
        <strain evidence="4 5">MHOM/GT/2001/U1103</strain>
    </source>
</reference>
<feature type="transmembrane region" description="Helical" evidence="2">
    <location>
        <begin position="270"/>
        <end position="294"/>
    </location>
</feature>
<evidence type="ECO:0000313" key="4">
    <source>
        <dbReference type="EMBL" id="CBZ30830.1"/>
    </source>
</evidence>
<keyword evidence="2" id="KW-0812">Transmembrane</keyword>
<evidence type="ECO:0000256" key="2">
    <source>
        <dbReference type="SAM" id="Phobius"/>
    </source>
</evidence>
<name>E9B6F8_LEIMU</name>
<dbReference type="PhylomeDB" id="E9B6F8"/>
<keyword evidence="2" id="KW-1133">Transmembrane helix</keyword>
<dbReference type="RefSeq" id="XP_003879275.1">
    <property type="nucleotide sequence ID" value="XM_003879226.1"/>
</dbReference>
<accession>E9B6F8</accession>